<feature type="region of interest" description="Disordered" evidence="1">
    <location>
        <begin position="23"/>
        <end position="51"/>
    </location>
</feature>
<sequence length="89" mass="9342">MPGAAISYALALRLAQRSQAVTHMDIQSQQQQQQQPPQQQQQQQAATTSSLDFATNQVKQQADAAASTASATATAIAAVPAYAATQSKQ</sequence>
<dbReference type="Proteomes" id="UP000295192">
    <property type="component" value="Unassembled WGS sequence"/>
</dbReference>
<comment type="caution">
    <text evidence="2">The sequence shown here is derived from an EMBL/GenBank/DDBJ whole genome shotgun (WGS) entry which is preliminary data.</text>
</comment>
<protein>
    <submittedName>
        <fullName evidence="2">Uncharacterized protein</fullName>
    </submittedName>
</protein>
<gene>
    <name evidence="2" type="ORF">AWZ03_003652</name>
</gene>
<evidence type="ECO:0000313" key="2">
    <source>
        <dbReference type="EMBL" id="TDG49876.1"/>
    </source>
</evidence>
<name>A0A484BLY8_DRONA</name>
<dbReference type="AlphaFoldDB" id="A0A484BLY8"/>
<proteinExistence type="predicted"/>
<evidence type="ECO:0000313" key="3">
    <source>
        <dbReference type="Proteomes" id="UP000295192"/>
    </source>
</evidence>
<dbReference type="EMBL" id="LSRL02000019">
    <property type="protein sequence ID" value="TDG49876.1"/>
    <property type="molecule type" value="Genomic_DNA"/>
</dbReference>
<feature type="compositionally biased region" description="Low complexity" evidence="1">
    <location>
        <begin position="27"/>
        <end position="44"/>
    </location>
</feature>
<organism evidence="2 3">
    <name type="scientific">Drosophila navojoa</name>
    <name type="common">Fruit fly</name>
    <dbReference type="NCBI Taxonomy" id="7232"/>
    <lineage>
        <taxon>Eukaryota</taxon>
        <taxon>Metazoa</taxon>
        <taxon>Ecdysozoa</taxon>
        <taxon>Arthropoda</taxon>
        <taxon>Hexapoda</taxon>
        <taxon>Insecta</taxon>
        <taxon>Pterygota</taxon>
        <taxon>Neoptera</taxon>
        <taxon>Endopterygota</taxon>
        <taxon>Diptera</taxon>
        <taxon>Brachycera</taxon>
        <taxon>Muscomorpha</taxon>
        <taxon>Ephydroidea</taxon>
        <taxon>Drosophilidae</taxon>
        <taxon>Drosophila</taxon>
    </lineage>
</organism>
<reference evidence="2 3" key="1">
    <citation type="journal article" date="2019" name="J. Hered.">
        <title>An Improved Genome Assembly for Drosophila navojoa, the Basal Species in the mojavensis Cluster.</title>
        <authorList>
            <person name="Vanderlinde T."/>
            <person name="Dupim E.G."/>
            <person name="Nazario-Yepiz N.O."/>
            <person name="Carvalho A.B."/>
        </authorList>
    </citation>
    <scope>NUCLEOTIDE SEQUENCE [LARGE SCALE GENOMIC DNA]</scope>
    <source>
        <strain evidence="2">Navoj_Jal97</strain>
        <tissue evidence="2">Whole organism</tissue>
    </source>
</reference>
<keyword evidence="3" id="KW-1185">Reference proteome</keyword>
<accession>A0A484BLY8</accession>
<evidence type="ECO:0000256" key="1">
    <source>
        <dbReference type="SAM" id="MobiDB-lite"/>
    </source>
</evidence>